<proteinExistence type="predicted"/>
<reference evidence="2" key="1">
    <citation type="journal article" date="2019" name="bioRxiv">
        <title>The Genome of the Zebra Mussel, Dreissena polymorpha: A Resource for Invasive Species Research.</title>
        <authorList>
            <person name="McCartney M.A."/>
            <person name="Auch B."/>
            <person name="Kono T."/>
            <person name="Mallez S."/>
            <person name="Zhang Y."/>
            <person name="Obille A."/>
            <person name="Becker A."/>
            <person name="Abrahante J.E."/>
            <person name="Garbe J."/>
            <person name="Badalamenti J.P."/>
            <person name="Herman A."/>
            <person name="Mangelson H."/>
            <person name="Liachko I."/>
            <person name="Sullivan S."/>
            <person name="Sone E.D."/>
            <person name="Koren S."/>
            <person name="Silverstein K.A.T."/>
            <person name="Beckman K.B."/>
            <person name="Gohl D.M."/>
        </authorList>
    </citation>
    <scope>NUCLEOTIDE SEQUENCE</scope>
    <source>
        <strain evidence="2">Duluth1</strain>
        <tissue evidence="2">Whole animal</tissue>
    </source>
</reference>
<accession>A0A9D4EYF9</accession>
<comment type="caution">
    <text evidence="2">The sequence shown here is derived from an EMBL/GenBank/DDBJ whole genome shotgun (WGS) entry which is preliminary data.</text>
</comment>
<reference evidence="2" key="2">
    <citation type="submission" date="2020-11" db="EMBL/GenBank/DDBJ databases">
        <authorList>
            <person name="McCartney M.A."/>
            <person name="Auch B."/>
            <person name="Kono T."/>
            <person name="Mallez S."/>
            <person name="Becker A."/>
            <person name="Gohl D.M."/>
            <person name="Silverstein K.A.T."/>
            <person name="Koren S."/>
            <person name="Bechman K.B."/>
            <person name="Herman A."/>
            <person name="Abrahante J.E."/>
            <person name="Garbe J."/>
        </authorList>
    </citation>
    <scope>NUCLEOTIDE SEQUENCE</scope>
    <source>
        <strain evidence="2">Duluth1</strain>
        <tissue evidence="2">Whole animal</tissue>
    </source>
</reference>
<keyword evidence="3" id="KW-1185">Reference proteome</keyword>
<protein>
    <submittedName>
        <fullName evidence="2">Uncharacterized protein</fullName>
    </submittedName>
</protein>
<dbReference type="AlphaFoldDB" id="A0A9D4EYF9"/>
<name>A0A9D4EYF9_DREPO</name>
<feature type="region of interest" description="Disordered" evidence="1">
    <location>
        <begin position="1"/>
        <end position="61"/>
    </location>
</feature>
<gene>
    <name evidence="2" type="ORF">DPMN_166216</name>
</gene>
<feature type="compositionally biased region" description="Polar residues" evidence="1">
    <location>
        <begin position="1"/>
        <end position="11"/>
    </location>
</feature>
<feature type="compositionally biased region" description="Basic and acidic residues" evidence="1">
    <location>
        <begin position="46"/>
        <end position="61"/>
    </location>
</feature>
<dbReference type="EMBL" id="JAIWYP010000008">
    <property type="protein sequence ID" value="KAH3788086.1"/>
    <property type="molecule type" value="Genomic_DNA"/>
</dbReference>
<dbReference type="Proteomes" id="UP000828390">
    <property type="component" value="Unassembled WGS sequence"/>
</dbReference>
<sequence length="61" mass="6804">MSNSNTPGDTLDSTHVDRNCVNNQKSQHSMPCHNTPQPSVHLTGASDHHYVKSPEKQFHHS</sequence>
<evidence type="ECO:0000313" key="2">
    <source>
        <dbReference type="EMBL" id="KAH3788086.1"/>
    </source>
</evidence>
<evidence type="ECO:0000256" key="1">
    <source>
        <dbReference type="SAM" id="MobiDB-lite"/>
    </source>
</evidence>
<feature type="compositionally biased region" description="Polar residues" evidence="1">
    <location>
        <begin position="20"/>
        <end position="40"/>
    </location>
</feature>
<organism evidence="2 3">
    <name type="scientific">Dreissena polymorpha</name>
    <name type="common">Zebra mussel</name>
    <name type="synonym">Mytilus polymorpha</name>
    <dbReference type="NCBI Taxonomy" id="45954"/>
    <lineage>
        <taxon>Eukaryota</taxon>
        <taxon>Metazoa</taxon>
        <taxon>Spiralia</taxon>
        <taxon>Lophotrochozoa</taxon>
        <taxon>Mollusca</taxon>
        <taxon>Bivalvia</taxon>
        <taxon>Autobranchia</taxon>
        <taxon>Heteroconchia</taxon>
        <taxon>Euheterodonta</taxon>
        <taxon>Imparidentia</taxon>
        <taxon>Neoheterodontei</taxon>
        <taxon>Myida</taxon>
        <taxon>Dreissenoidea</taxon>
        <taxon>Dreissenidae</taxon>
        <taxon>Dreissena</taxon>
    </lineage>
</organism>
<evidence type="ECO:0000313" key="3">
    <source>
        <dbReference type="Proteomes" id="UP000828390"/>
    </source>
</evidence>